<evidence type="ECO:0000313" key="1">
    <source>
        <dbReference type="EMBL" id="VDO18651.1"/>
    </source>
</evidence>
<accession>A0A183F2C6</accession>
<dbReference type="Proteomes" id="UP000050761">
    <property type="component" value="Unassembled WGS sequence"/>
</dbReference>
<reference evidence="1 2" key="1">
    <citation type="submission" date="2018-11" db="EMBL/GenBank/DDBJ databases">
        <authorList>
            <consortium name="Pathogen Informatics"/>
        </authorList>
    </citation>
    <scope>NUCLEOTIDE SEQUENCE [LARGE SCALE GENOMIC DNA]</scope>
</reference>
<evidence type="ECO:0000313" key="3">
    <source>
        <dbReference type="WBParaSite" id="HPBE_0000026801-mRNA-1"/>
    </source>
</evidence>
<name>A0A183F2C6_HELPZ</name>
<sequence>MTAADDARAEMALITWRATRHSRHRLSPLSSAFHRSIGSESALAEAVNKQLTDGRIGAGQAVIWSAISRRRATGRRTIVQQMEERIQGRCRRRRDDDVLEKG</sequence>
<accession>A0A3P7TCQ3</accession>
<dbReference type="AlphaFoldDB" id="A0A183F2C6"/>
<reference evidence="3" key="2">
    <citation type="submission" date="2019-09" db="UniProtKB">
        <authorList>
            <consortium name="WormBaseParasite"/>
        </authorList>
    </citation>
    <scope>IDENTIFICATION</scope>
</reference>
<keyword evidence="2" id="KW-1185">Reference proteome</keyword>
<dbReference type="EMBL" id="UZAH01000170">
    <property type="protein sequence ID" value="VDO18651.1"/>
    <property type="molecule type" value="Genomic_DNA"/>
</dbReference>
<dbReference type="WBParaSite" id="HPBE_0000026801-mRNA-1">
    <property type="protein sequence ID" value="HPBE_0000026801-mRNA-1"/>
    <property type="gene ID" value="HPBE_0000026801"/>
</dbReference>
<protein>
    <submittedName>
        <fullName evidence="3">Transposase</fullName>
    </submittedName>
</protein>
<organism evidence="2 3">
    <name type="scientific">Heligmosomoides polygyrus</name>
    <name type="common">Parasitic roundworm</name>
    <dbReference type="NCBI Taxonomy" id="6339"/>
    <lineage>
        <taxon>Eukaryota</taxon>
        <taxon>Metazoa</taxon>
        <taxon>Ecdysozoa</taxon>
        <taxon>Nematoda</taxon>
        <taxon>Chromadorea</taxon>
        <taxon>Rhabditida</taxon>
        <taxon>Rhabditina</taxon>
        <taxon>Rhabditomorpha</taxon>
        <taxon>Strongyloidea</taxon>
        <taxon>Heligmosomidae</taxon>
        <taxon>Heligmosomoides</taxon>
    </lineage>
</organism>
<proteinExistence type="predicted"/>
<gene>
    <name evidence="1" type="ORF">HPBE_LOCUS269</name>
</gene>
<evidence type="ECO:0000313" key="2">
    <source>
        <dbReference type="Proteomes" id="UP000050761"/>
    </source>
</evidence>